<gene>
    <name evidence="1" type="ORF">E3J62_00865</name>
</gene>
<dbReference type="SUPFAM" id="SSF54197">
    <property type="entry name" value="HIT-like"/>
    <property type="match status" value="2"/>
</dbReference>
<accession>A0A523UYQ9</accession>
<evidence type="ECO:0008006" key="3">
    <source>
        <dbReference type="Google" id="ProtNLM"/>
    </source>
</evidence>
<sequence>MELADLKRRIKASQFQQFKPKSLFRVEDPITGRIVLVSPNRETRHAEIHREDAGTTRKREDCYYCSGKTPSTLFYVDNNNKLKLLEETRSMETALASLKGKDKSKVSTYYKMLENMPSHTFPKERWAARTFLNLVPSLTDDPELSLVISISPADHYRHMHQLPKRVVSAIVVSWQAIEKLASSNRLVAVPFINGGKRAGAGQSVSCFHSQVYITKTPLLYKQIARRRKKHGCGVCSILRSRSLTVYTNREFKVMAHPAPVRNHSLLIAPRQCVPQLETIDPDAFADALKVSLRAIKSLTGVVPGYNVAVRCGKSIGHIHAEFVPKTETNTPAGFEEATGLTLVTEAPLKVSKLLRKLLS</sequence>
<evidence type="ECO:0000313" key="1">
    <source>
        <dbReference type="EMBL" id="TET47643.1"/>
    </source>
</evidence>
<dbReference type="PANTHER" id="PTHR42763">
    <property type="entry name" value="ADP-GLUCOSE PHOSPHORYLASE"/>
    <property type="match status" value="1"/>
</dbReference>
<name>A0A523UYQ9_UNCT6</name>
<dbReference type="EMBL" id="SOJN01000012">
    <property type="protein sequence ID" value="TET47643.1"/>
    <property type="molecule type" value="Genomic_DNA"/>
</dbReference>
<protein>
    <recommendedName>
        <fullName evidence="3">HIT domain-containing protein</fullName>
    </recommendedName>
</protein>
<dbReference type="Gene3D" id="3.30.428.10">
    <property type="entry name" value="HIT-like"/>
    <property type="match status" value="1"/>
</dbReference>
<evidence type="ECO:0000313" key="2">
    <source>
        <dbReference type="Proteomes" id="UP000315525"/>
    </source>
</evidence>
<organism evidence="1 2">
    <name type="scientific">candidate division TA06 bacterium</name>
    <dbReference type="NCBI Taxonomy" id="2250710"/>
    <lineage>
        <taxon>Bacteria</taxon>
        <taxon>Bacteria division TA06</taxon>
    </lineage>
</organism>
<proteinExistence type="predicted"/>
<comment type="caution">
    <text evidence="1">The sequence shown here is derived from an EMBL/GenBank/DDBJ whole genome shotgun (WGS) entry which is preliminary data.</text>
</comment>
<reference evidence="1 2" key="1">
    <citation type="submission" date="2019-03" db="EMBL/GenBank/DDBJ databases">
        <title>Metabolic potential of uncultured bacteria and archaea associated with petroleum seepage in deep-sea sediments.</title>
        <authorList>
            <person name="Dong X."/>
            <person name="Hubert C."/>
        </authorList>
    </citation>
    <scope>NUCLEOTIDE SEQUENCE [LARGE SCALE GENOMIC DNA]</scope>
    <source>
        <strain evidence="1">E44_bin18</strain>
    </source>
</reference>
<dbReference type="Proteomes" id="UP000315525">
    <property type="component" value="Unassembled WGS sequence"/>
</dbReference>
<dbReference type="InterPro" id="IPR036265">
    <property type="entry name" value="HIT-like_sf"/>
</dbReference>
<dbReference type="AlphaFoldDB" id="A0A523UYQ9"/>
<dbReference type="InterPro" id="IPR053177">
    <property type="entry name" value="ADP-glucose_phosphorylase"/>
</dbReference>
<dbReference type="PANTHER" id="PTHR42763:SF2">
    <property type="entry name" value="ADP-GLUCOSE PHOSPHORYLASE"/>
    <property type="match status" value="1"/>
</dbReference>